<gene>
    <name evidence="2" type="primary">mobB</name>
    <name evidence="2" type="ORF">GTOL_11020</name>
</gene>
<dbReference type="Proteomes" id="UP000742786">
    <property type="component" value="Unassembled WGS sequence"/>
</dbReference>
<dbReference type="GO" id="GO:0005525">
    <property type="term" value="F:GTP binding"/>
    <property type="evidence" value="ECO:0007669"/>
    <property type="project" value="InterPro"/>
</dbReference>
<dbReference type="CDD" id="cd03116">
    <property type="entry name" value="MobB"/>
    <property type="match status" value="1"/>
</dbReference>
<dbReference type="PANTHER" id="PTHR40072:SF1">
    <property type="entry name" value="MOLYBDOPTERIN-GUANINE DINUCLEOTIDE BIOSYNTHESIS ADAPTER PROTEIN"/>
    <property type="match status" value="1"/>
</dbReference>
<keyword evidence="3" id="KW-1185">Reference proteome</keyword>
<dbReference type="InterPro" id="IPR052539">
    <property type="entry name" value="MGD_biosynthesis_adapter"/>
</dbReference>
<proteinExistence type="predicted"/>
<dbReference type="GO" id="GO:0006777">
    <property type="term" value="P:Mo-molybdopterin cofactor biosynthetic process"/>
    <property type="evidence" value="ECO:0007669"/>
    <property type="project" value="InterPro"/>
</dbReference>
<reference evidence="2" key="1">
    <citation type="submission" date="2021-04" db="EMBL/GenBank/DDBJ databases">
        <authorList>
            <person name="Hornung B."/>
        </authorList>
    </citation>
    <scope>NUCLEOTIDE SEQUENCE</scope>
    <source>
        <strain evidence="2">G5G6</strain>
    </source>
</reference>
<dbReference type="SUPFAM" id="SSF52540">
    <property type="entry name" value="P-loop containing nucleoside triphosphate hydrolases"/>
    <property type="match status" value="1"/>
</dbReference>
<comment type="caution">
    <text evidence="2">The sequence shown here is derived from an EMBL/GenBank/DDBJ whole genome shotgun (WGS) entry which is preliminary data.</text>
</comment>
<dbReference type="EMBL" id="CAJQUM010000001">
    <property type="protein sequence ID" value="CAG4883138.1"/>
    <property type="molecule type" value="Genomic_DNA"/>
</dbReference>
<dbReference type="NCBIfam" id="TIGR00176">
    <property type="entry name" value="mobB"/>
    <property type="match status" value="1"/>
</dbReference>
<dbReference type="InterPro" id="IPR004435">
    <property type="entry name" value="MobB_dom"/>
</dbReference>
<evidence type="ECO:0000313" key="2">
    <source>
        <dbReference type="EMBL" id="CAG4883138.1"/>
    </source>
</evidence>
<accession>A0A916J4B1</accession>
<dbReference type="AlphaFoldDB" id="A0A916J4B1"/>
<evidence type="ECO:0000259" key="1">
    <source>
        <dbReference type="Pfam" id="PF03205"/>
    </source>
</evidence>
<dbReference type="PANTHER" id="PTHR40072">
    <property type="entry name" value="MOLYBDOPTERIN-GUANINE DINUCLEOTIDE BIOSYNTHESIS ADAPTER PROTEIN-RELATED"/>
    <property type="match status" value="1"/>
</dbReference>
<dbReference type="RefSeq" id="WP_220635135.1">
    <property type="nucleotide sequence ID" value="NZ_CAJQUM010000001.1"/>
</dbReference>
<name>A0A916J4B1_9PROT</name>
<feature type="domain" description="Molybdopterin-guanine dinucleotide biosynthesis protein B (MobB)" evidence="1">
    <location>
        <begin position="3"/>
        <end position="137"/>
    </location>
</feature>
<dbReference type="Gene3D" id="3.40.50.300">
    <property type="entry name" value="P-loop containing nucleotide triphosphate hydrolases"/>
    <property type="match status" value="1"/>
</dbReference>
<organism evidence="2 3">
    <name type="scientific">Georgfuchsia toluolica</name>
    <dbReference type="NCBI Taxonomy" id="424218"/>
    <lineage>
        <taxon>Bacteria</taxon>
        <taxon>Pseudomonadati</taxon>
        <taxon>Pseudomonadota</taxon>
        <taxon>Betaproteobacteria</taxon>
        <taxon>Nitrosomonadales</taxon>
        <taxon>Sterolibacteriaceae</taxon>
        <taxon>Georgfuchsia</taxon>
    </lineage>
</organism>
<sequence>MKIFGFCGYSGSGKTTLIEGLIPLFVQQGLKISLIKHTHHGFDMDRPGKDSWRHREAGAQEVMLLSDRRWVLLHERQEATEPTPMLDDMLRHLSPCDLVILEGFKSARWDKIEVHRVANGKPTVWQETPAVVAVARDQAIDCPLPQLDINDHAAIAAFVLKHTGLM</sequence>
<dbReference type="Pfam" id="PF03205">
    <property type="entry name" value="MobB"/>
    <property type="match status" value="1"/>
</dbReference>
<evidence type="ECO:0000313" key="3">
    <source>
        <dbReference type="Proteomes" id="UP000742786"/>
    </source>
</evidence>
<protein>
    <submittedName>
        <fullName evidence="2">Molybdopterin-guanine dinucleotide biosynthesis adapter protein</fullName>
    </submittedName>
</protein>
<dbReference type="InterPro" id="IPR027417">
    <property type="entry name" value="P-loop_NTPase"/>
</dbReference>